<dbReference type="PROSITE" id="PS00676">
    <property type="entry name" value="SIGMA54_INTERACT_2"/>
    <property type="match status" value="1"/>
</dbReference>
<dbReference type="InterPro" id="IPR025943">
    <property type="entry name" value="Sigma_54_int_dom_ATP-bd_2"/>
</dbReference>
<evidence type="ECO:0000256" key="6">
    <source>
        <dbReference type="ARBA" id="ARBA00023163"/>
    </source>
</evidence>
<dbReference type="eggNOG" id="COG3604">
    <property type="taxonomic scope" value="Bacteria"/>
</dbReference>
<evidence type="ECO:0000256" key="4">
    <source>
        <dbReference type="ARBA" id="ARBA00023125"/>
    </source>
</evidence>
<dbReference type="SUPFAM" id="SSF55781">
    <property type="entry name" value="GAF domain-like"/>
    <property type="match status" value="1"/>
</dbReference>
<dbReference type="OrthoDB" id="9767722at2"/>
<dbReference type="PRINTS" id="PR01590">
    <property type="entry name" value="HTHFIS"/>
</dbReference>
<accession>E4T457</accession>
<dbReference type="InterPro" id="IPR002197">
    <property type="entry name" value="HTH_Fis"/>
</dbReference>
<protein>
    <submittedName>
        <fullName evidence="8">Transcriptional regulator, NifA subfamily, Fis Family</fullName>
    </submittedName>
</protein>
<dbReference type="Pfam" id="PF01590">
    <property type="entry name" value="GAF"/>
    <property type="match status" value="1"/>
</dbReference>
<dbReference type="Gene3D" id="3.30.450.40">
    <property type="match status" value="1"/>
</dbReference>
<dbReference type="InterPro" id="IPR029016">
    <property type="entry name" value="GAF-like_dom_sf"/>
</dbReference>
<dbReference type="FunFam" id="3.40.50.300:FF:000006">
    <property type="entry name" value="DNA-binding transcriptional regulator NtrC"/>
    <property type="match status" value="1"/>
</dbReference>
<dbReference type="GO" id="GO:0043565">
    <property type="term" value="F:sequence-specific DNA binding"/>
    <property type="evidence" value="ECO:0007669"/>
    <property type="project" value="InterPro"/>
</dbReference>
<evidence type="ECO:0000256" key="3">
    <source>
        <dbReference type="ARBA" id="ARBA00023015"/>
    </source>
</evidence>
<dbReference type="KEGG" id="ppn:Palpr_1355"/>
<evidence type="ECO:0000256" key="1">
    <source>
        <dbReference type="ARBA" id="ARBA00022741"/>
    </source>
</evidence>
<dbReference type="PROSITE" id="PS00675">
    <property type="entry name" value="SIGMA54_INTERACT_1"/>
    <property type="match status" value="1"/>
</dbReference>
<keyword evidence="5" id="KW-0010">Activator</keyword>
<sequence length="536" mass="60468">MNTQKIRISVGEQQIIHYCHGRELDNIIKCRGEMLTPLFHMSEIVIENENLKDTLSLLLKIMKEDMGVVRGMVNLFDSKTGKIFIHDSIGLTEKEEIRGVYSIGEGITGKVVETGEVVVVPRIGDEPDFLNRTKSLRTPADAELSFVCIPIKLGKKVLGAISVERICDKPELLRYDVEILGIIATMIAQAVELYLIDNEESTFLKLENERLKDALKEKFHPSNIIGNSKPMHEVYSLINKISKTKSTVLLLGESGVGKELVASAIHYNSPEASAPFIKFNCAALPESVVESELFGHEKGSFTGADKTRKGRFEDANGGTIFMDEVGELSLPMQAKLLRILQERSFERVGGNSTIKVDIRVIAATNRDLFKMVKEGTFREDLYYRLNVFPILIPPLRERSSDIIILAEYFVSHFVKKFDKEIKRISTTVQEILLSYSWPGNVRELENVIERAVIMSDDNVIHAYDLPLSLQSAMQISTEFKKGLVAKLEVVEYEMIVEALENHRGNVSAAADDLGLTRRILGLRLDKFRIDYRKFKD</sequence>
<keyword evidence="4" id="KW-0238">DNA-binding</keyword>
<dbReference type="EMBL" id="CP002345">
    <property type="protein sequence ID" value="ADQ79501.1"/>
    <property type="molecule type" value="Genomic_DNA"/>
</dbReference>
<organism evidence="8 9">
    <name type="scientific">Paludibacter propionicigenes (strain DSM 17365 / JCM 13257 / WB4)</name>
    <dbReference type="NCBI Taxonomy" id="694427"/>
    <lineage>
        <taxon>Bacteria</taxon>
        <taxon>Pseudomonadati</taxon>
        <taxon>Bacteroidota</taxon>
        <taxon>Bacteroidia</taxon>
        <taxon>Bacteroidales</taxon>
        <taxon>Paludibacteraceae</taxon>
        <taxon>Paludibacter</taxon>
    </lineage>
</organism>
<dbReference type="SMART" id="SM00065">
    <property type="entry name" value="GAF"/>
    <property type="match status" value="1"/>
</dbReference>
<dbReference type="GO" id="GO:0005524">
    <property type="term" value="F:ATP binding"/>
    <property type="evidence" value="ECO:0007669"/>
    <property type="project" value="UniProtKB-KW"/>
</dbReference>
<dbReference type="Pfam" id="PF02954">
    <property type="entry name" value="HTH_8"/>
    <property type="match status" value="1"/>
</dbReference>
<dbReference type="InterPro" id="IPR003593">
    <property type="entry name" value="AAA+_ATPase"/>
</dbReference>
<dbReference type="CDD" id="cd00009">
    <property type="entry name" value="AAA"/>
    <property type="match status" value="1"/>
</dbReference>
<dbReference type="InterPro" id="IPR003018">
    <property type="entry name" value="GAF"/>
</dbReference>
<dbReference type="Pfam" id="PF25601">
    <property type="entry name" value="AAA_lid_14"/>
    <property type="match status" value="1"/>
</dbReference>
<dbReference type="RefSeq" id="WP_013444870.1">
    <property type="nucleotide sequence ID" value="NC_014734.1"/>
</dbReference>
<dbReference type="HOGENOM" id="CLU_000445_125_2_10"/>
<dbReference type="InterPro" id="IPR002078">
    <property type="entry name" value="Sigma_54_int"/>
</dbReference>
<dbReference type="PANTHER" id="PTHR32071:SF57">
    <property type="entry name" value="C4-DICARBOXYLATE TRANSPORT TRANSCRIPTIONAL REGULATORY PROTEIN DCTD"/>
    <property type="match status" value="1"/>
</dbReference>
<evidence type="ECO:0000256" key="2">
    <source>
        <dbReference type="ARBA" id="ARBA00022840"/>
    </source>
</evidence>
<dbReference type="InterPro" id="IPR025944">
    <property type="entry name" value="Sigma_54_int_dom_CS"/>
</dbReference>
<dbReference type="InterPro" id="IPR009057">
    <property type="entry name" value="Homeodomain-like_sf"/>
</dbReference>
<dbReference type="GO" id="GO:0006355">
    <property type="term" value="P:regulation of DNA-templated transcription"/>
    <property type="evidence" value="ECO:0007669"/>
    <property type="project" value="InterPro"/>
</dbReference>
<gene>
    <name evidence="8" type="ordered locus">Palpr_1355</name>
</gene>
<proteinExistence type="predicted"/>
<evidence type="ECO:0000313" key="8">
    <source>
        <dbReference type="EMBL" id="ADQ79501.1"/>
    </source>
</evidence>
<dbReference type="InterPro" id="IPR025662">
    <property type="entry name" value="Sigma_54_int_dom_ATP-bd_1"/>
</dbReference>
<feature type="domain" description="Sigma-54 factor interaction" evidence="7">
    <location>
        <begin position="224"/>
        <end position="453"/>
    </location>
</feature>
<dbReference type="PROSITE" id="PS50045">
    <property type="entry name" value="SIGMA54_INTERACT_4"/>
    <property type="match status" value="1"/>
</dbReference>
<dbReference type="InterPro" id="IPR027417">
    <property type="entry name" value="P-loop_NTPase"/>
</dbReference>
<keyword evidence="9" id="KW-1185">Reference proteome</keyword>
<reference evidence="8 9" key="2">
    <citation type="journal article" date="2011" name="Stand. Genomic Sci.">
        <title>Complete genome sequence of Paludibacter propionicigenes type strain (WB4).</title>
        <authorList>
            <person name="Gronow S."/>
            <person name="Munk C."/>
            <person name="Lapidus A."/>
            <person name="Nolan M."/>
            <person name="Lucas S."/>
            <person name="Hammon N."/>
            <person name="Deshpande S."/>
            <person name="Cheng J.F."/>
            <person name="Tapia R."/>
            <person name="Han C."/>
            <person name="Goodwin L."/>
            <person name="Pitluck S."/>
            <person name="Liolios K."/>
            <person name="Ivanova N."/>
            <person name="Mavromatis K."/>
            <person name="Mikhailova N."/>
            <person name="Pati A."/>
            <person name="Chen A."/>
            <person name="Palaniappan K."/>
            <person name="Land M."/>
            <person name="Hauser L."/>
            <person name="Chang Y.J."/>
            <person name="Jeffries C.D."/>
            <person name="Brambilla E."/>
            <person name="Rohde M."/>
            <person name="Goker M."/>
            <person name="Detter J.C."/>
            <person name="Woyke T."/>
            <person name="Bristow J."/>
            <person name="Eisen J.A."/>
            <person name="Markowitz V."/>
            <person name="Hugenholtz P."/>
            <person name="Kyrpides N.C."/>
            <person name="Klenk H.P."/>
        </authorList>
    </citation>
    <scope>NUCLEOTIDE SEQUENCE [LARGE SCALE GENOMIC DNA]</scope>
    <source>
        <strain evidence="9">DSM 17365 / JCM 13257 / WB4</strain>
    </source>
</reference>
<keyword evidence="6" id="KW-0804">Transcription</keyword>
<dbReference type="InterPro" id="IPR058031">
    <property type="entry name" value="AAA_lid_NorR"/>
</dbReference>
<dbReference type="AlphaFoldDB" id="E4T457"/>
<dbReference type="SUPFAM" id="SSF52540">
    <property type="entry name" value="P-loop containing nucleoside triphosphate hydrolases"/>
    <property type="match status" value="1"/>
</dbReference>
<dbReference type="Gene3D" id="1.10.10.60">
    <property type="entry name" value="Homeodomain-like"/>
    <property type="match status" value="1"/>
</dbReference>
<keyword evidence="3" id="KW-0805">Transcription regulation</keyword>
<evidence type="ECO:0000313" key="9">
    <source>
        <dbReference type="Proteomes" id="UP000008718"/>
    </source>
</evidence>
<dbReference type="Gene3D" id="3.40.50.300">
    <property type="entry name" value="P-loop containing nucleotide triphosphate hydrolases"/>
    <property type="match status" value="1"/>
</dbReference>
<dbReference type="Proteomes" id="UP000008718">
    <property type="component" value="Chromosome"/>
</dbReference>
<dbReference type="SUPFAM" id="SSF46689">
    <property type="entry name" value="Homeodomain-like"/>
    <property type="match status" value="1"/>
</dbReference>
<name>E4T457_PALPW</name>
<dbReference type="PROSITE" id="PS00688">
    <property type="entry name" value="SIGMA54_INTERACT_3"/>
    <property type="match status" value="1"/>
</dbReference>
<dbReference type="Gene3D" id="1.10.8.60">
    <property type="match status" value="1"/>
</dbReference>
<evidence type="ECO:0000256" key="5">
    <source>
        <dbReference type="ARBA" id="ARBA00023159"/>
    </source>
</evidence>
<dbReference type="PANTHER" id="PTHR32071">
    <property type="entry name" value="TRANSCRIPTIONAL REGULATORY PROTEIN"/>
    <property type="match status" value="1"/>
</dbReference>
<keyword evidence="2" id="KW-0067">ATP-binding</keyword>
<dbReference type="STRING" id="694427.Palpr_1355"/>
<dbReference type="SMART" id="SM00382">
    <property type="entry name" value="AAA"/>
    <property type="match status" value="1"/>
</dbReference>
<reference key="1">
    <citation type="submission" date="2010-11" db="EMBL/GenBank/DDBJ databases">
        <title>The complete genome of Paludibacter propionicigenes DSM 17365.</title>
        <authorList>
            <consortium name="US DOE Joint Genome Institute (JGI-PGF)"/>
            <person name="Lucas S."/>
            <person name="Copeland A."/>
            <person name="Lapidus A."/>
            <person name="Bruce D."/>
            <person name="Goodwin L."/>
            <person name="Pitluck S."/>
            <person name="Kyrpides N."/>
            <person name="Mavromatis K."/>
            <person name="Ivanova N."/>
            <person name="Munk A.C."/>
            <person name="Brettin T."/>
            <person name="Detter J.C."/>
            <person name="Han C."/>
            <person name="Tapia R."/>
            <person name="Land M."/>
            <person name="Hauser L."/>
            <person name="Markowitz V."/>
            <person name="Cheng J.-F."/>
            <person name="Hugenholtz P."/>
            <person name="Woyke T."/>
            <person name="Wu D."/>
            <person name="Gronow S."/>
            <person name="Wellnitz S."/>
            <person name="Brambilla E."/>
            <person name="Klenk H.-P."/>
            <person name="Eisen J.A."/>
        </authorList>
    </citation>
    <scope>NUCLEOTIDE SEQUENCE</scope>
    <source>
        <strain>WB4</strain>
    </source>
</reference>
<dbReference type="FunFam" id="1.10.8.60:FF:000014">
    <property type="entry name" value="DNA-binding transcriptional regulator NtrC"/>
    <property type="match status" value="1"/>
</dbReference>
<dbReference type="Pfam" id="PF00158">
    <property type="entry name" value="Sigma54_activat"/>
    <property type="match status" value="1"/>
</dbReference>
<evidence type="ECO:0000259" key="7">
    <source>
        <dbReference type="PROSITE" id="PS50045"/>
    </source>
</evidence>
<keyword evidence="1" id="KW-0547">Nucleotide-binding</keyword>